<keyword evidence="2" id="KW-1185">Reference proteome</keyword>
<proteinExistence type="predicted"/>
<comment type="caution">
    <text evidence="1">The sequence shown here is derived from an EMBL/GenBank/DDBJ whole genome shotgun (WGS) entry which is preliminary data.</text>
</comment>
<gene>
    <name evidence="1" type="ORF">EV189_3662</name>
</gene>
<evidence type="ECO:0000313" key="1">
    <source>
        <dbReference type="EMBL" id="RZS80181.1"/>
    </source>
</evidence>
<dbReference type="OrthoDB" id="9800461at2"/>
<sequence length="134" mass="14025">MDVGYSGTPLARKLGIRAGSRVLLAGAPAGFVVPDLPDGTVVHRRAGSGDYDVVLAFVVQQVELARALERLPARLSTAGGLWLCWPKRSSGVVTGLGEGDVRAAGLASGLVDNKVCAVDATWSGLRFVRRLADR</sequence>
<evidence type="ECO:0000313" key="2">
    <source>
        <dbReference type="Proteomes" id="UP000293638"/>
    </source>
</evidence>
<dbReference type="AlphaFoldDB" id="A0A4Q7NB35"/>
<dbReference type="EMBL" id="SGXD01000005">
    <property type="protein sequence ID" value="RZS80181.1"/>
    <property type="molecule type" value="Genomic_DNA"/>
</dbReference>
<dbReference type="RefSeq" id="WP_130494380.1">
    <property type="nucleotide sequence ID" value="NZ_SGXD01000005.1"/>
</dbReference>
<protein>
    <submittedName>
        <fullName evidence="1">DUF3052 family protein</fullName>
    </submittedName>
</protein>
<name>A0A4Q7NB35_9ACTN</name>
<dbReference type="Proteomes" id="UP000293638">
    <property type="component" value="Unassembled WGS sequence"/>
</dbReference>
<accession>A0A4Q7NB35</accession>
<organism evidence="1 2">
    <name type="scientific">Motilibacter rhizosphaerae</name>
    <dbReference type="NCBI Taxonomy" id="598652"/>
    <lineage>
        <taxon>Bacteria</taxon>
        <taxon>Bacillati</taxon>
        <taxon>Actinomycetota</taxon>
        <taxon>Actinomycetes</taxon>
        <taxon>Motilibacterales</taxon>
        <taxon>Motilibacteraceae</taxon>
        <taxon>Motilibacter</taxon>
    </lineage>
</organism>
<reference evidence="1 2" key="1">
    <citation type="submission" date="2019-02" db="EMBL/GenBank/DDBJ databases">
        <title>Genomic Encyclopedia of Type Strains, Phase IV (KMG-IV): sequencing the most valuable type-strain genomes for metagenomic binning, comparative biology and taxonomic classification.</title>
        <authorList>
            <person name="Goeker M."/>
        </authorList>
    </citation>
    <scope>NUCLEOTIDE SEQUENCE [LARGE SCALE GENOMIC DNA]</scope>
    <source>
        <strain evidence="1 2">DSM 45622</strain>
    </source>
</reference>